<protein>
    <submittedName>
        <fullName evidence="2">Hemerythrin domain-containing protein</fullName>
    </submittedName>
</protein>
<feature type="domain" description="Hemerythrin-like" evidence="1">
    <location>
        <begin position="31"/>
        <end position="163"/>
    </location>
</feature>
<sequence>MTTAPAVPQVLLPGQAAAPEGPIDMIGMYMMHFAFRRDLDAFARAVPATPVADRAAWIDLAERWEFFAFLLHHHHSAEDDTLWPPLLAAVDAAGDVAARAVLDDMEAEHGQIDPLLAACQTGFRRLAEVADPDAHAALEVRLVAARRTLDDHLSHEETAAIPLIQRHIEPARQWKAIEKAISSGYPAKYQLRILGWVMYTTPESGREALFRQPGAGVFRLPWKWWVGPRFARKEERVFGAAAAARS</sequence>
<proteinExistence type="predicted"/>
<dbReference type="InterPro" id="IPR012312">
    <property type="entry name" value="Hemerythrin-like"/>
</dbReference>
<organism evidence="2 3">
    <name type="scientific">Nakamurella flava</name>
    <dbReference type="NCBI Taxonomy" id="2576308"/>
    <lineage>
        <taxon>Bacteria</taxon>
        <taxon>Bacillati</taxon>
        <taxon>Actinomycetota</taxon>
        <taxon>Actinomycetes</taxon>
        <taxon>Nakamurellales</taxon>
        <taxon>Nakamurellaceae</taxon>
        <taxon>Nakamurella</taxon>
    </lineage>
</organism>
<reference evidence="2 3" key="1">
    <citation type="submission" date="2019-05" db="EMBL/GenBank/DDBJ databases">
        <title>Nakamurella sp. N5BH11, whole genome shotgun sequence.</title>
        <authorList>
            <person name="Tuo L."/>
        </authorList>
    </citation>
    <scope>NUCLEOTIDE SEQUENCE [LARGE SCALE GENOMIC DNA]</scope>
    <source>
        <strain evidence="2 3">N5BH11</strain>
    </source>
</reference>
<dbReference type="OrthoDB" id="5197650at2"/>
<keyword evidence="3" id="KW-1185">Reference proteome</keyword>
<dbReference type="Pfam" id="PF01814">
    <property type="entry name" value="Hemerythrin"/>
    <property type="match status" value="1"/>
</dbReference>
<name>A0A4U6QID9_9ACTN</name>
<gene>
    <name evidence="2" type="ORF">FDO65_00150</name>
</gene>
<evidence type="ECO:0000259" key="1">
    <source>
        <dbReference type="Pfam" id="PF01814"/>
    </source>
</evidence>
<dbReference type="Proteomes" id="UP000306985">
    <property type="component" value="Unassembled WGS sequence"/>
</dbReference>
<comment type="caution">
    <text evidence="2">The sequence shown here is derived from an EMBL/GenBank/DDBJ whole genome shotgun (WGS) entry which is preliminary data.</text>
</comment>
<evidence type="ECO:0000313" key="2">
    <source>
        <dbReference type="EMBL" id="TKV60187.1"/>
    </source>
</evidence>
<accession>A0A4U6QID9</accession>
<dbReference type="Gene3D" id="1.20.120.520">
    <property type="entry name" value="nmb1532 protein domain like"/>
    <property type="match status" value="1"/>
</dbReference>
<dbReference type="EMBL" id="SZZH01000001">
    <property type="protein sequence ID" value="TKV60187.1"/>
    <property type="molecule type" value="Genomic_DNA"/>
</dbReference>
<dbReference type="AlphaFoldDB" id="A0A4U6QID9"/>
<evidence type="ECO:0000313" key="3">
    <source>
        <dbReference type="Proteomes" id="UP000306985"/>
    </source>
</evidence>
<dbReference type="RefSeq" id="WP_137447490.1">
    <property type="nucleotide sequence ID" value="NZ_SZZH01000001.1"/>
</dbReference>
<dbReference type="CDD" id="cd12108">
    <property type="entry name" value="Hr-like"/>
    <property type="match status" value="1"/>
</dbReference>